<organism evidence="3">
    <name type="scientific">marine sediment metagenome</name>
    <dbReference type="NCBI Taxonomy" id="412755"/>
    <lineage>
        <taxon>unclassified sequences</taxon>
        <taxon>metagenomes</taxon>
        <taxon>ecological metagenomes</taxon>
    </lineage>
</organism>
<dbReference type="EMBL" id="LAZR01066216">
    <property type="protein sequence ID" value="KKK54014.1"/>
    <property type="molecule type" value="Genomic_DNA"/>
</dbReference>
<evidence type="ECO:0000313" key="3">
    <source>
        <dbReference type="EMBL" id="KKK54014.1"/>
    </source>
</evidence>
<keyword evidence="2" id="KW-0472">Membrane</keyword>
<dbReference type="PANTHER" id="PTHR32309">
    <property type="entry name" value="TYROSINE-PROTEIN KINASE"/>
    <property type="match status" value="1"/>
</dbReference>
<evidence type="ECO:0000256" key="2">
    <source>
        <dbReference type="SAM" id="Phobius"/>
    </source>
</evidence>
<evidence type="ECO:0008006" key="4">
    <source>
        <dbReference type="Google" id="ProtNLM"/>
    </source>
</evidence>
<keyword evidence="2" id="KW-0812">Transmembrane</keyword>
<comment type="caution">
    <text evidence="3">The sequence shown here is derived from an EMBL/GenBank/DDBJ whole genome shotgun (WGS) entry which is preliminary data.</text>
</comment>
<proteinExistence type="predicted"/>
<dbReference type="PANTHER" id="PTHR32309:SF31">
    <property type="entry name" value="CAPSULAR EXOPOLYSACCHARIDE FAMILY"/>
    <property type="match status" value="1"/>
</dbReference>
<reference evidence="3" key="1">
    <citation type="journal article" date="2015" name="Nature">
        <title>Complex archaea that bridge the gap between prokaryotes and eukaryotes.</title>
        <authorList>
            <person name="Spang A."/>
            <person name="Saw J.H."/>
            <person name="Jorgensen S.L."/>
            <person name="Zaremba-Niedzwiedzka K."/>
            <person name="Martijn J."/>
            <person name="Lind A.E."/>
            <person name="van Eijk R."/>
            <person name="Schleper C."/>
            <person name="Guy L."/>
            <person name="Ettema T.J."/>
        </authorList>
    </citation>
    <scope>NUCLEOTIDE SEQUENCE</scope>
</reference>
<feature type="transmembrane region" description="Helical" evidence="2">
    <location>
        <begin position="49"/>
        <end position="70"/>
    </location>
</feature>
<keyword evidence="1" id="KW-0175">Coiled coil</keyword>
<dbReference type="InterPro" id="IPR050445">
    <property type="entry name" value="Bact_polysacc_biosynth/exp"/>
</dbReference>
<protein>
    <recommendedName>
        <fullName evidence="4">Polysaccharide chain length determinant N-terminal domain-containing protein</fullName>
    </recommendedName>
</protein>
<feature type="non-terminal residue" evidence="3">
    <location>
        <position position="245"/>
    </location>
</feature>
<gene>
    <name evidence="3" type="ORF">LCGC14_3089010</name>
</gene>
<sequence>MSLPIREESPQIIRYSGAPGSRLAPSSAKITGFSFTGADFLRLLRRRKWLIILSLGIFSLAAGVGTFLWLQFAPFYSATALLVVNPPKTTDINPERTLLVKEMMDRLMQTRAQSAKTEQVFLLAIDDIRQTKWYDQVTTSGGKDIIQELFDEVSVSVVHGTVFLRVSMTGRDKSDITEIVNAIANAAVDEAKDDSSQDLSKTIKRLTNLRDNQETKRNKSMEKIQALLRRGIGGEAVEDQHTLMY</sequence>
<accession>A0A0F8YIL3</accession>
<dbReference type="AlphaFoldDB" id="A0A0F8YIL3"/>
<evidence type="ECO:0000256" key="1">
    <source>
        <dbReference type="SAM" id="Coils"/>
    </source>
</evidence>
<feature type="coiled-coil region" evidence="1">
    <location>
        <begin position="196"/>
        <end position="230"/>
    </location>
</feature>
<name>A0A0F8YIL3_9ZZZZ</name>
<keyword evidence="2" id="KW-1133">Transmembrane helix</keyword>